<feature type="repeat" description="TPR" evidence="8">
    <location>
        <begin position="1738"/>
        <end position="1771"/>
    </location>
</feature>
<evidence type="ECO:0000256" key="3">
    <source>
        <dbReference type="ARBA" id="ARBA00011970"/>
    </source>
</evidence>
<feature type="repeat" description="TPR" evidence="8">
    <location>
        <begin position="1704"/>
        <end position="1737"/>
    </location>
</feature>
<dbReference type="Pfam" id="PF13424">
    <property type="entry name" value="TPR_12"/>
    <property type="match status" value="1"/>
</dbReference>
<feature type="repeat" description="TPR" evidence="8">
    <location>
        <begin position="2605"/>
        <end position="2638"/>
    </location>
</feature>
<dbReference type="EC" id="2.4.1.255" evidence="3"/>
<feature type="repeat" description="TPR" evidence="8">
    <location>
        <begin position="198"/>
        <end position="231"/>
    </location>
</feature>
<feature type="domain" description="O-GlcNAc transferase C-terminal" evidence="9">
    <location>
        <begin position="2880"/>
        <end position="3065"/>
    </location>
</feature>
<feature type="repeat" description="TPR" evidence="8">
    <location>
        <begin position="2503"/>
        <end position="2536"/>
    </location>
</feature>
<proteinExistence type="inferred from homology"/>
<comment type="similarity">
    <text evidence="2">Belongs to the glycosyltransferase 41 family. O-GlcNAc transferase subfamily.</text>
</comment>
<evidence type="ECO:0000256" key="1">
    <source>
        <dbReference type="ARBA" id="ARBA00004922"/>
    </source>
</evidence>
<feature type="repeat" description="TPR" evidence="8">
    <location>
        <begin position="1874"/>
        <end position="1907"/>
    </location>
</feature>
<dbReference type="GO" id="GO:0006493">
    <property type="term" value="P:protein O-linked glycosylation"/>
    <property type="evidence" value="ECO:0007669"/>
    <property type="project" value="InterPro"/>
</dbReference>
<protein>
    <recommendedName>
        <fullName evidence="3">protein O-GlcNAc transferase</fullName>
        <ecNumber evidence="3">2.4.1.255</ecNumber>
    </recommendedName>
</protein>
<keyword evidence="7 8" id="KW-0802">TPR repeat</keyword>
<organism evidence="10 11">
    <name type="scientific">Chlorobium limicola</name>
    <dbReference type="NCBI Taxonomy" id="1092"/>
    <lineage>
        <taxon>Bacteria</taxon>
        <taxon>Pseudomonadati</taxon>
        <taxon>Chlorobiota</taxon>
        <taxon>Chlorobiia</taxon>
        <taxon>Chlorobiales</taxon>
        <taxon>Chlorobiaceae</taxon>
        <taxon>Chlorobium/Pelodictyon group</taxon>
        <taxon>Chlorobium</taxon>
    </lineage>
</organism>
<feature type="repeat" description="TPR" evidence="8">
    <location>
        <begin position="266"/>
        <end position="299"/>
    </location>
</feature>
<feature type="repeat" description="TPR" evidence="8">
    <location>
        <begin position="878"/>
        <end position="911"/>
    </location>
</feature>
<feature type="domain" description="O-GlcNAc transferase C-terminal" evidence="9">
    <location>
        <begin position="1139"/>
        <end position="1319"/>
    </location>
</feature>
<feature type="repeat" description="TPR" evidence="8">
    <location>
        <begin position="1806"/>
        <end position="1839"/>
    </location>
</feature>
<evidence type="ECO:0000313" key="10">
    <source>
        <dbReference type="EMBL" id="KUL32462.1"/>
    </source>
</evidence>
<dbReference type="InterPro" id="IPR011990">
    <property type="entry name" value="TPR-like_helical_dom_sf"/>
</dbReference>
<feature type="repeat" description="TPR" evidence="8">
    <location>
        <begin position="2537"/>
        <end position="2570"/>
    </location>
</feature>
<dbReference type="PROSITE" id="PS50005">
    <property type="entry name" value="TPR"/>
    <property type="match status" value="29"/>
</dbReference>
<evidence type="ECO:0000256" key="8">
    <source>
        <dbReference type="PROSITE-ProRule" id="PRU00339"/>
    </source>
</evidence>
<feature type="domain" description="O-GlcNAc transferase C-terminal" evidence="9">
    <location>
        <begin position="1985"/>
        <end position="2143"/>
    </location>
</feature>
<feature type="repeat" description="TPR" evidence="8">
    <location>
        <begin position="912"/>
        <end position="945"/>
    </location>
</feature>
<dbReference type="RefSeq" id="WP_059138340.1">
    <property type="nucleotide sequence ID" value="NZ_LMBR01000022.1"/>
</dbReference>
<evidence type="ECO:0000256" key="2">
    <source>
        <dbReference type="ARBA" id="ARBA00005386"/>
    </source>
</evidence>
<dbReference type="InterPro" id="IPR013105">
    <property type="entry name" value="TPR_2"/>
</dbReference>
<dbReference type="Pfam" id="PF13432">
    <property type="entry name" value="TPR_16"/>
    <property type="match status" value="4"/>
</dbReference>
<dbReference type="Proteomes" id="UP000053937">
    <property type="component" value="Unassembled WGS sequence"/>
</dbReference>
<accession>A0A101JT01</accession>
<dbReference type="Pfam" id="PF00515">
    <property type="entry name" value="TPR_1"/>
    <property type="match status" value="3"/>
</dbReference>
<evidence type="ECO:0000256" key="4">
    <source>
        <dbReference type="ARBA" id="ARBA00022676"/>
    </source>
</evidence>
<feature type="repeat" description="TPR" evidence="8">
    <location>
        <begin position="1048"/>
        <end position="1081"/>
    </location>
</feature>
<feature type="repeat" description="TPR" evidence="8">
    <location>
        <begin position="1014"/>
        <end position="1047"/>
    </location>
</feature>
<gene>
    <name evidence="10" type="ORF">ASB62_01670</name>
</gene>
<keyword evidence="11" id="KW-1185">Reference proteome</keyword>
<feature type="repeat" description="TPR" evidence="8">
    <location>
        <begin position="300"/>
        <end position="333"/>
    </location>
</feature>
<keyword evidence="4" id="KW-0328">Glycosyltransferase</keyword>
<dbReference type="Gene3D" id="3.40.50.2000">
    <property type="entry name" value="Glycogen Phosphorylase B"/>
    <property type="match status" value="4"/>
</dbReference>
<dbReference type="Pfam" id="PF07719">
    <property type="entry name" value="TPR_2"/>
    <property type="match status" value="1"/>
</dbReference>
<comment type="pathway">
    <text evidence="1">Protein modification; protein glycosylation.</text>
</comment>
<dbReference type="OrthoDB" id="9792195at2"/>
<evidence type="ECO:0000259" key="9">
    <source>
        <dbReference type="Pfam" id="PF13844"/>
    </source>
</evidence>
<feature type="repeat" description="TPR" evidence="8">
    <location>
        <begin position="164"/>
        <end position="197"/>
    </location>
</feature>
<feature type="repeat" description="TPR" evidence="8">
    <location>
        <begin position="2435"/>
        <end position="2468"/>
    </location>
</feature>
<feature type="domain" description="O-GlcNAc transferase C-terminal" evidence="9">
    <location>
        <begin position="2717"/>
        <end position="2875"/>
    </location>
</feature>
<feature type="repeat" description="TPR" evidence="8">
    <location>
        <begin position="2401"/>
        <end position="2434"/>
    </location>
</feature>
<feature type="domain" description="O-GlcNAc transferase C-terminal" evidence="9">
    <location>
        <begin position="1326"/>
        <end position="1509"/>
    </location>
</feature>
<feature type="repeat" description="TPR" evidence="8">
    <location>
        <begin position="232"/>
        <end position="265"/>
    </location>
</feature>
<dbReference type="PROSITE" id="PS50293">
    <property type="entry name" value="TPR_REGION"/>
    <property type="match status" value="10"/>
</dbReference>
<dbReference type="PANTHER" id="PTHR44366">
    <property type="entry name" value="UDP-N-ACETYLGLUCOSAMINE--PEPTIDE N-ACETYLGLUCOSAMINYLTRANSFERASE 110 KDA SUBUNIT"/>
    <property type="match status" value="1"/>
</dbReference>
<evidence type="ECO:0000256" key="7">
    <source>
        <dbReference type="ARBA" id="ARBA00022803"/>
    </source>
</evidence>
<dbReference type="InterPro" id="IPR037919">
    <property type="entry name" value="OGT"/>
</dbReference>
<feature type="repeat" description="TPR" evidence="8">
    <location>
        <begin position="130"/>
        <end position="163"/>
    </location>
</feature>
<dbReference type="EMBL" id="LMBR01000022">
    <property type="protein sequence ID" value="KUL32462.1"/>
    <property type="molecule type" value="Genomic_DNA"/>
</dbReference>
<comment type="caution">
    <text evidence="10">The sequence shown here is derived from an EMBL/GenBank/DDBJ whole genome shotgun (WGS) entry which is preliminary data.</text>
</comment>
<dbReference type="Pfam" id="PF13414">
    <property type="entry name" value="TPR_11"/>
    <property type="match status" value="7"/>
</dbReference>
<keyword evidence="6" id="KW-0677">Repeat</keyword>
<sequence length="3092" mass="354004">MIRQNARKSRNTRSEKVSIPTEVQLPSLKDSIRKAVSLHQQGHLVEAEAIYREILGREPHNFDALRLLAALSMQKGELQRSVTLFEQACGIRPDHPDTLYNYGVVLQDLTRFDDALRRYEMAINLKPEHVQATFRKAVLLHVMRRFDDAVSAFDRTTALKPDHCEAYFRKGNTLFSLYRYDEAMSCYNRAISCNPGYAAAYNRRGNVQHELGHYEEALVSYEKSIALDSGYAEAHNNYGVALKALHRNEEALRSYEKALEIKPDYAKAHCNRGNVLHTLRRNEEALSSYNRAIALKPDYVEAYFSRAAVFHALDRYEEALLSYGKVGEYSPDFFRMYVHRGFLFIVLKRYPEAIRDFLAALVIDPECDFVFGQLLHSKMHICDWLDFSSHLSVLEEQISIGKRASIPFSVLALLDSPALQQKVARIFVAANGFERQAMQPLIHRISSARIRIGYFSADFHNHATTCLMAELFERHDRSRFEIFAFSFGPDLQDAMRKRIVAAFDRFIDVRDRSDREIAELSRELGIDIAVDLKGFTKDSRTDIFAYRAAPVQVNYLGYPGTMGAEYIDYLIADKILIPESSRQYYTEKIVYLPDCYQVNDRYREISDRVFTREECGLPEQGFVFTCFNNNYKITPLLFDGWMRILNRVKGSVLWLIEDNAEVVENLRREAAERGIAAERLVFARRMPLAEHLARHRLADLFLDTLPCNAHTTASDALWAGLPLLTRIGESFAGRVAASLLHAVGLPELVTKSQEEYESLAVDLALDSERLRSIRAKLDLNRMNAPLFDTERFTGHIEAAYEAMYERYVNDLLPDHIDVSSEMVSGNANRSRLFMKGQVDPDSREGTMLQLALKYHKEGRLDDAEILYREILIADPESLDALQLFATMAAQRNDYEQAITLFDRVLVIKPDHCSALNNSGNALRAIHRYEDALWNYEKAIAVKPDYTDALFNRGLVLTELQRFDEALLSFNQVIAIDAKHVASYVHRGTVLHALKQYHEALSSFDRALVLHPESVDAYFNRGNTLTELQRYSDALTSYDRALAFMPDYAMAYHNKGIVYTELKRFDEACECYQNALAFCPDYSYLFGRYLHTKMLMCDWNAFETMLFKLIKNIENDEKATPPFALVAISDSLLIQKKAAQIFVRHKFSFSEDLPDISLHNRRDKIRIGYYSADYYSHATAFLMAELFEQHDRDRFELFAFSYGTAVHDGMRKRIATAFDHFIDVSNLTDRAIALRSRELEVDIAIDLKGFTEGSRLGIFALRAAPIQVSYLGYPGTIGAEYIDYIIADRVLIPQSNRRFYSEKIVYLPDSYQVNDTKRLIAEYAPGREAQGLPKTGFVFCSFNNNYKITPSVFDGWMRILKQVPMSVLWLLEDNPMAAENLRREAVKRGIDCDRLIFAKRLPHADHLARHASADLFLDTFPCNAHTTASDALWAGLPVVTLCGESFASRVAASLLTAIGMSELIATSQDEYEALVIELATSQDMLSQIRQKLERNRLTAPLFDTPRFTSNIEAAYDEMYERYLAGLPPDHLVLSPSTPIKRPSGKQDRNSIRLMKNHESISSPAGSMELQESLQVALMHHHADRLDEAEKIYREIVRIQPDCVDALQLLATISAQRKNYKEAILLFDKALAITPFNPILLNNYGNALQFLKLFDEAIVKYDRALAVNPSYSEAYYNRALVLKELKLYDKAQSSYKKAVASNPGYVEAYYNHGNLMRELERYDEAILSYEGALAIKPDHVKSSIAFGALFDSLKRYDEAVLIYEKALSCMPYNADLHYSLGIALYKLQRYDEAVLSYDESIRCNPGFADAFNNRGVSLKALKEYEKALVSYDKAIALNPYYAEAYANKGNVLTDLKRYEEAISSYDESLAIKPDDAMIHVNRGITLQELKRYDEALLSYKNALFIKPGYDFLFAIHFHVKMQICDWSDFIEDVSLLNRRIERNEKTATPFSILALIDSPAIIKEVAMIYVREKYPADSMFPAITRIDRHEKIRIGYYSADFHDHATSYLMAELFELHDRSRFELFAFSFGSERRGEMRKRISVLFDRFMDVANRSDREIVQLSRDLEIDIAVDLKGFTQETRLGIFTLRAAPVQVSYLGYPGTTGVKQIDYLIADKVLIPENSRHFYTEKIVSLPDSYQVNDRKRRISGQIFTREDLGLPKRGFVYCCFNNNYKITPHLFDGWVRILKQVPMSVLWLLEDNPVAAGNLRREAVKRGIECDRLIFAKRLPHADHLARHASADLFLDTFPCNAHTTASDALWAGLPVLTLYGESFASRVAASLLTAIGLPELITTSQEDYEALAIELATNPEMLGLIRKRLEQNRLTASLFDTQRFTKNLEAAYDAMYERCQAGLLPDHIVVNRVEESGDVSSLLHEALQLHQQGFFDDAESDYMEILRMQPGHFDALRLIATIAAQRKEFDKAIEFFDKAIKINSNHPNSFNNQGVVYQELQRYDEALLCYKRALALKPDYAEAYSNYGNVLQVLNRSATAIIIPDGDIDHMHESAFFYSDQGNDFQQSELFDSAILCYDKAIALKPDYADAHFNKALALKKMKRYHDALLSYDRAIALKSDYAEAYSNRGNVLTSLRRYQEALLSYDRALVLNSDYAKAYANKAVVLQELKQYEEAIVCYEKTLVLQSNYDFLLAESLFLKMRICEWSCFDQLIFNLFKKIQRHEKVSTPFPVLAMTDSLSLQKMAALIYVEAKHINDQCSEIIVKYPRHEKIRIGYYSADFYNHATSYLIAELFEKHDRNRFELYAFSFGPEKHDGMRERITGAFDRFTVVENLSDREIAQRSRELGIDIAVDLKGFTTDSRTGIFAYRAAPVQVSYLGYPGTTGSEYIDYLIADRILIPESSRRYYTEKIVYLPDSYQVNDSRRSMAEKVFTRKELGLPETGFVFACFNNNYKITPVTFDGWMRILRQVQGSVFWLFEDNRKAAENLRQEAVMRGIEPERLIFAKRIPLNEHLSRHWCADLFLDTFPCNAHTTASDALWAGLPVVTLCGESFASRVAASLLHAVGLPELVTSTAEEYESLAVALALDSERLRSLREKLEQNRITAPLFDTERFTGHIEAAYEEMFERYHNALPPDHIIVRQL</sequence>
<feature type="repeat" description="TPR" evidence="8">
    <location>
        <begin position="1840"/>
        <end position="1873"/>
    </location>
</feature>
<dbReference type="SMART" id="SM00028">
    <property type="entry name" value="TPR"/>
    <property type="match status" value="34"/>
</dbReference>
<evidence type="ECO:0000313" key="11">
    <source>
        <dbReference type="Proteomes" id="UP000053937"/>
    </source>
</evidence>
<evidence type="ECO:0000256" key="6">
    <source>
        <dbReference type="ARBA" id="ARBA00022737"/>
    </source>
</evidence>
<feature type="repeat" description="TPR" evidence="8">
    <location>
        <begin position="2571"/>
        <end position="2604"/>
    </location>
</feature>
<dbReference type="UniPathway" id="UPA00378"/>
<dbReference type="PANTHER" id="PTHR44366:SF1">
    <property type="entry name" value="UDP-N-ACETYLGLUCOSAMINE--PEPTIDE N-ACETYLGLUCOSAMINYLTRANSFERASE 110 KDA SUBUNIT"/>
    <property type="match status" value="1"/>
</dbReference>
<reference evidence="10 11" key="1">
    <citation type="submission" date="2015-10" db="EMBL/GenBank/DDBJ databases">
        <title>Draft Genome Sequence of Chlorobium limicola strain Frasassi Growing under Artificial Lighting in the Frasassi Cave System.</title>
        <authorList>
            <person name="Mansor M."/>
            <person name="Macalady J."/>
        </authorList>
    </citation>
    <scope>NUCLEOTIDE SEQUENCE [LARGE SCALE GENOMIC DNA]</scope>
    <source>
        <strain evidence="10 11">Frasassi</strain>
    </source>
</reference>
<dbReference type="SUPFAM" id="SSF48452">
    <property type="entry name" value="TPR-like"/>
    <property type="match status" value="6"/>
</dbReference>
<keyword evidence="5" id="KW-0808">Transferase</keyword>
<feature type="domain" description="O-GlcNAc transferase C-terminal" evidence="9">
    <location>
        <begin position="445"/>
        <end position="601"/>
    </location>
</feature>
<feature type="domain" description="O-GlcNAc transferase C-terminal" evidence="9">
    <location>
        <begin position="609"/>
        <end position="794"/>
    </location>
</feature>
<feature type="repeat" description="TPR" evidence="8">
    <location>
        <begin position="1772"/>
        <end position="1805"/>
    </location>
</feature>
<feature type="repeat" description="TPR" evidence="8">
    <location>
        <begin position="1636"/>
        <end position="1669"/>
    </location>
</feature>
<dbReference type="InterPro" id="IPR019734">
    <property type="entry name" value="TPR_rpt"/>
</dbReference>
<dbReference type="Gene3D" id="1.25.40.10">
    <property type="entry name" value="Tetratricopeptide repeat domain"/>
    <property type="match status" value="14"/>
</dbReference>
<dbReference type="GO" id="GO:0097363">
    <property type="term" value="F:protein O-acetylglucosaminyltransferase activity"/>
    <property type="evidence" value="ECO:0007669"/>
    <property type="project" value="UniProtKB-EC"/>
</dbReference>
<dbReference type="Pfam" id="PF13844">
    <property type="entry name" value="Glyco_transf_41"/>
    <property type="match status" value="8"/>
</dbReference>
<name>A0A101JT01_CHLLI</name>
<feature type="repeat" description="TPR" evidence="8">
    <location>
        <begin position="980"/>
        <end position="1013"/>
    </location>
</feature>
<dbReference type="Gene3D" id="3.40.50.11380">
    <property type="match status" value="4"/>
</dbReference>
<evidence type="ECO:0000256" key="5">
    <source>
        <dbReference type="ARBA" id="ARBA00022679"/>
    </source>
</evidence>
<feature type="repeat" description="TPR" evidence="8">
    <location>
        <begin position="946"/>
        <end position="979"/>
    </location>
</feature>
<feature type="repeat" description="TPR" evidence="8">
    <location>
        <begin position="1602"/>
        <end position="1635"/>
    </location>
</feature>
<dbReference type="InterPro" id="IPR029489">
    <property type="entry name" value="OGT/SEC/SPY_C"/>
</dbReference>
<feature type="domain" description="O-GlcNAc transferase C-terminal" evidence="9">
    <location>
        <begin position="2149"/>
        <end position="2336"/>
    </location>
</feature>
<feature type="repeat" description="TPR" evidence="8">
    <location>
        <begin position="96"/>
        <end position="129"/>
    </location>
</feature>
<feature type="repeat" description="TPR" evidence="8">
    <location>
        <begin position="1670"/>
        <end position="1703"/>
    </location>
</feature>
<feature type="repeat" description="TPR" evidence="8">
    <location>
        <begin position="334"/>
        <end position="367"/>
    </location>
</feature>